<gene>
    <name evidence="2" type="ORF">K443DRAFT_126479</name>
</gene>
<evidence type="ECO:0000313" key="3">
    <source>
        <dbReference type="Proteomes" id="UP000054477"/>
    </source>
</evidence>
<evidence type="ECO:0000313" key="2">
    <source>
        <dbReference type="EMBL" id="KIJ90537.1"/>
    </source>
</evidence>
<feature type="domain" description="BAH" evidence="1">
    <location>
        <begin position="28"/>
        <end position="163"/>
    </location>
</feature>
<organism evidence="2 3">
    <name type="scientific">Laccaria amethystina LaAM-08-1</name>
    <dbReference type="NCBI Taxonomy" id="1095629"/>
    <lineage>
        <taxon>Eukaryota</taxon>
        <taxon>Fungi</taxon>
        <taxon>Dikarya</taxon>
        <taxon>Basidiomycota</taxon>
        <taxon>Agaricomycotina</taxon>
        <taxon>Agaricomycetes</taxon>
        <taxon>Agaricomycetidae</taxon>
        <taxon>Agaricales</taxon>
        <taxon>Agaricineae</taxon>
        <taxon>Hydnangiaceae</taxon>
        <taxon>Laccaria</taxon>
    </lineage>
</organism>
<reference evidence="2 3" key="1">
    <citation type="submission" date="2014-04" db="EMBL/GenBank/DDBJ databases">
        <authorList>
            <consortium name="DOE Joint Genome Institute"/>
            <person name="Kuo A."/>
            <person name="Kohler A."/>
            <person name="Nagy L.G."/>
            <person name="Floudas D."/>
            <person name="Copeland A."/>
            <person name="Barry K.W."/>
            <person name="Cichocki N."/>
            <person name="Veneault-Fourrey C."/>
            <person name="LaButti K."/>
            <person name="Lindquist E.A."/>
            <person name="Lipzen A."/>
            <person name="Lundell T."/>
            <person name="Morin E."/>
            <person name="Murat C."/>
            <person name="Sun H."/>
            <person name="Tunlid A."/>
            <person name="Henrissat B."/>
            <person name="Grigoriev I.V."/>
            <person name="Hibbett D.S."/>
            <person name="Martin F."/>
            <person name="Nordberg H.P."/>
            <person name="Cantor M.N."/>
            <person name="Hua S.X."/>
        </authorList>
    </citation>
    <scope>NUCLEOTIDE SEQUENCE [LARGE SCALE GENOMIC DNA]</scope>
    <source>
        <strain evidence="2 3">LaAM-08-1</strain>
    </source>
</reference>
<dbReference type="PANTHER" id="PTHR46364">
    <property type="entry name" value="OS08G0421900 PROTEIN"/>
    <property type="match status" value="1"/>
</dbReference>
<dbReference type="Proteomes" id="UP000054477">
    <property type="component" value="Unassembled WGS sequence"/>
</dbReference>
<reference evidence="3" key="2">
    <citation type="submission" date="2015-01" db="EMBL/GenBank/DDBJ databases">
        <title>Evolutionary Origins and Diversification of the Mycorrhizal Mutualists.</title>
        <authorList>
            <consortium name="DOE Joint Genome Institute"/>
            <consortium name="Mycorrhizal Genomics Consortium"/>
            <person name="Kohler A."/>
            <person name="Kuo A."/>
            <person name="Nagy L.G."/>
            <person name="Floudas D."/>
            <person name="Copeland A."/>
            <person name="Barry K.W."/>
            <person name="Cichocki N."/>
            <person name="Veneault-Fourrey C."/>
            <person name="LaButti K."/>
            <person name="Lindquist E.A."/>
            <person name="Lipzen A."/>
            <person name="Lundell T."/>
            <person name="Morin E."/>
            <person name="Murat C."/>
            <person name="Riley R."/>
            <person name="Ohm R."/>
            <person name="Sun H."/>
            <person name="Tunlid A."/>
            <person name="Henrissat B."/>
            <person name="Grigoriev I.V."/>
            <person name="Hibbett D.S."/>
            <person name="Martin F."/>
        </authorList>
    </citation>
    <scope>NUCLEOTIDE SEQUENCE [LARGE SCALE GENOMIC DNA]</scope>
    <source>
        <strain evidence="3">LaAM-08-1</strain>
    </source>
</reference>
<dbReference type="InterPro" id="IPR001025">
    <property type="entry name" value="BAH_dom"/>
</dbReference>
<dbReference type="GO" id="GO:0003682">
    <property type="term" value="F:chromatin binding"/>
    <property type="evidence" value="ECO:0007669"/>
    <property type="project" value="InterPro"/>
</dbReference>
<accession>A0A0C9X1Y2</accession>
<dbReference type="EMBL" id="KN839160">
    <property type="protein sequence ID" value="KIJ90537.1"/>
    <property type="molecule type" value="Genomic_DNA"/>
</dbReference>
<dbReference type="OrthoDB" id="10259622at2759"/>
<sequence length="318" mass="36243">MTDLDECWKDGTSADVGDIEISNNGQVLSLLVGNCYLFVHKDIEDKASRTLDDYWKGKIENIKIHPTLPSSKNILLKVRWFWSKQDVQTQMKRKLSHDLSLILNSMAKQELLASDTLSIVCSSSVEDEVDIIMLGNENNQEPVFEYFFRFLWKERDAAVHGDPQGCGLAKCKRPWAPDKEEQRYCFSCKLWYHVDCLVSATRITQEQLFEARVINGCNGPFPTVLLQAALQPVARGGQRHFIAGNIRIISFARLLLEDENMRMKLAGNDQLDGPSWTRLLEAEFGIESEEQGDEWKEAIFTGNQSIYKCPNCPMSVEI</sequence>
<dbReference type="PROSITE" id="PS51038">
    <property type="entry name" value="BAH"/>
    <property type="match status" value="1"/>
</dbReference>
<keyword evidence="3" id="KW-1185">Reference proteome</keyword>
<evidence type="ECO:0000259" key="1">
    <source>
        <dbReference type="PROSITE" id="PS51038"/>
    </source>
</evidence>
<protein>
    <recommendedName>
        <fullName evidence="1">BAH domain-containing protein</fullName>
    </recommendedName>
</protein>
<proteinExistence type="predicted"/>
<dbReference type="HOGENOM" id="CLU_811450_0_0_1"/>
<dbReference type="AlphaFoldDB" id="A0A0C9X1Y2"/>
<name>A0A0C9X1Y2_9AGAR</name>